<keyword evidence="2" id="KW-0812">Transmembrane</keyword>
<dbReference type="EMBL" id="CP163441">
    <property type="protein sequence ID" value="XDQ47915.1"/>
    <property type="molecule type" value="Genomic_DNA"/>
</dbReference>
<dbReference type="InterPro" id="IPR007436">
    <property type="entry name" value="DUF485"/>
</dbReference>
<dbReference type="AlphaFoldDB" id="A0AB39R2H9"/>
<accession>A0AB39R2H9</accession>
<evidence type="ECO:0000256" key="1">
    <source>
        <dbReference type="SAM" id="MobiDB-lite"/>
    </source>
</evidence>
<feature type="transmembrane region" description="Helical" evidence="2">
    <location>
        <begin position="74"/>
        <end position="93"/>
    </location>
</feature>
<dbReference type="RefSeq" id="WP_369226766.1">
    <property type="nucleotide sequence ID" value="NZ_CP163441.1"/>
</dbReference>
<reference evidence="3" key="1">
    <citation type="submission" date="2024-07" db="EMBL/GenBank/DDBJ databases">
        <authorList>
            <person name="Yu S.T."/>
        </authorList>
    </citation>
    <scope>NUCLEOTIDE SEQUENCE</scope>
    <source>
        <strain evidence="3">R39</strain>
    </source>
</reference>
<gene>
    <name evidence="3" type="ORF">AB5J52_39760</name>
</gene>
<feature type="transmembrane region" description="Helical" evidence="2">
    <location>
        <begin position="40"/>
        <end position="62"/>
    </location>
</feature>
<keyword evidence="2" id="KW-1133">Transmembrane helix</keyword>
<keyword evidence="2" id="KW-0472">Membrane</keyword>
<dbReference type="Pfam" id="PF04341">
    <property type="entry name" value="DUF485"/>
    <property type="match status" value="1"/>
</dbReference>
<evidence type="ECO:0000313" key="3">
    <source>
        <dbReference type="EMBL" id="XDQ47915.1"/>
    </source>
</evidence>
<organism evidence="3">
    <name type="scientific">Streptomyces sp. R39</name>
    <dbReference type="NCBI Taxonomy" id="3238631"/>
    <lineage>
        <taxon>Bacteria</taxon>
        <taxon>Bacillati</taxon>
        <taxon>Actinomycetota</taxon>
        <taxon>Actinomycetes</taxon>
        <taxon>Kitasatosporales</taxon>
        <taxon>Streptomycetaceae</taxon>
        <taxon>Streptomyces</taxon>
    </lineage>
</organism>
<name>A0AB39R2H9_9ACTN</name>
<feature type="region of interest" description="Disordered" evidence="1">
    <location>
        <begin position="1"/>
        <end position="23"/>
    </location>
</feature>
<evidence type="ECO:0000256" key="2">
    <source>
        <dbReference type="SAM" id="Phobius"/>
    </source>
</evidence>
<proteinExistence type="predicted"/>
<sequence length="124" mass="13787">MNQFPRPPAHHEPGDAPATAAQYGQPPVDLRELRRLRLAFGTRAAVTVVGGYLLLILLSGFAPGLMATALWGHLTFGLVWSLALFAALFLTAWRYDRHMRTRFDPLAGRLRAHRDRTAAGRGER</sequence>
<protein>
    <submittedName>
        <fullName evidence="3">DUF485 domain-containing protein</fullName>
    </submittedName>
</protein>
<dbReference type="PANTHER" id="PTHR38441:SF1">
    <property type="entry name" value="MEMBRANE PROTEIN"/>
    <property type="match status" value="1"/>
</dbReference>
<dbReference type="PANTHER" id="PTHR38441">
    <property type="entry name" value="INTEGRAL MEMBRANE PROTEIN-RELATED"/>
    <property type="match status" value="1"/>
</dbReference>